<evidence type="ECO:0000256" key="1">
    <source>
        <dbReference type="ARBA" id="ARBA00023239"/>
    </source>
</evidence>
<dbReference type="PANTHER" id="PTHR31683">
    <property type="entry name" value="PECTATE LYASE 18-RELATED"/>
    <property type="match status" value="1"/>
</dbReference>
<dbReference type="InterPro" id="IPR002022">
    <property type="entry name" value="Pec_lyase"/>
</dbReference>
<reference evidence="6 7" key="1">
    <citation type="submission" date="2023-07" db="EMBL/GenBank/DDBJ databases">
        <title>Sequencing the genomes of 1000 actinobacteria strains.</title>
        <authorList>
            <person name="Klenk H.-P."/>
        </authorList>
    </citation>
    <scope>NUCLEOTIDE SEQUENCE [LARGE SCALE GENOMIC DNA]</scope>
    <source>
        <strain evidence="6 7">DSM 44711</strain>
    </source>
</reference>
<keyword evidence="4" id="KW-0732">Signal</keyword>
<dbReference type="PANTHER" id="PTHR31683:SF18">
    <property type="entry name" value="PECTATE LYASE 21-RELATED"/>
    <property type="match status" value="1"/>
</dbReference>
<evidence type="ECO:0000256" key="4">
    <source>
        <dbReference type="SAM" id="SignalP"/>
    </source>
</evidence>
<organism evidence="6 7">
    <name type="scientific">Catenuloplanes niger</name>
    <dbReference type="NCBI Taxonomy" id="587534"/>
    <lineage>
        <taxon>Bacteria</taxon>
        <taxon>Bacillati</taxon>
        <taxon>Actinomycetota</taxon>
        <taxon>Actinomycetes</taxon>
        <taxon>Micromonosporales</taxon>
        <taxon>Micromonosporaceae</taxon>
        <taxon>Catenuloplanes</taxon>
    </lineage>
</organism>
<name>A0AAE3ZXP6_9ACTN</name>
<keyword evidence="2" id="KW-0624">Polysaccharide degradation</keyword>
<dbReference type="InterPro" id="IPR012334">
    <property type="entry name" value="Pectin_lyas_fold"/>
</dbReference>
<dbReference type="GO" id="GO:0005576">
    <property type="term" value="C:extracellular region"/>
    <property type="evidence" value="ECO:0007669"/>
    <property type="project" value="UniProtKB-SubCell"/>
</dbReference>
<dbReference type="EMBL" id="JAVDYC010000001">
    <property type="protein sequence ID" value="MDR7327796.1"/>
    <property type="molecule type" value="Genomic_DNA"/>
</dbReference>
<dbReference type="Pfam" id="PF00544">
    <property type="entry name" value="Pectate_lyase_4"/>
    <property type="match status" value="1"/>
</dbReference>
<dbReference type="InterPro" id="IPR011050">
    <property type="entry name" value="Pectin_lyase_fold/virulence"/>
</dbReference>
<comment type="caution">
    <text evidence="6">The sequence shown here is derived from an EMBL/GenBank/DDBJ whole genome shotgun (WGS) entry which is preliminary data.</text>
</comment>
<feature type="signal peptide" evidence="4">
    <location>
        <begin position="1"/>
        <end position="36"/>
    </location>
</feature>
<keyword evidence="7" id="KW-1185">Reference proteome</keyword>
<dbReference type="Proteomes" id="UP001183629">
    <property type="component" value="Unassembled WGS sequence"/>
</dbReference>
<feature type="region of interest" description="Disordered" evidence="3">
    <location>
        <begin position="374"/>
        <end position="447"/>
    </location>
</feature>
<protein>
    <submittedName>
        <fullName evidence="6">Pectate lyase</fullName>
    </submittedName>
</protein>
<comment type="similarity">
    <text evidence="2">Belongs to the polysaccharide lyase 1 family.</text>
</comment>
<dbReference type="GO" id="GO:0030570">
    <property type="term" value="F:pectate lyase activity"/>
    <property type="evidence" value="ECO:0007669"/>
    <property type="project" value="InterPro"/>
</dbReference>
<dbReference type="SMART" id="SM00656">
    <property type="entry name" value="Amb_all"/>
    <property type="match status" value="1"/>
</dbReference>
<keyword evidence="2" id="KW-0119">Carbohydrate metabolism</keyword>
<comment type="subcellular location">
    <subcellularLocation>
        <location evidence="2">Secreted</location>
    </subcellularLocation>
</comment>
<evidence type="ECO:0000256" key="2">
    <source>
        <dbReference type="RuleBase" id="RU361173"/>
    </source>
</evidence>
<evidence type="ECO:0000313" key="6">
    <source>
        <dbReference type="EMBL" id="MDR7327796.1"/>
    </source>
</evidence>
<dbReference type="Gene3D" id="2.60.120.260">
    <property type="entry name" value="Galactose-binding domain-like"/>
    <property type="match status" value="1"/>
</dbReference>
<dbReference type="RefSeq" id="WP_310428438.1">
    <property type="nucleotide sequence ID" value="NZ_JAVDYC010000001.1"/>
</dbReference>
<dbReference type="SUPFAM" id="SSF51126">
    <property type="entry name" value="Pectin lyase-like"/>
    <property type="match status" value="1"/>
</dbReference>
<feature type="compositionally biased region" description="Polar residues" evidence="3">
    <location>
        <begin position="434"/>
        <end position="447"/>
    </location>
</feature>
<proteinExistence type="inferred from homology"/>
<feature type="domain" description="Pectate lyase" evidence="5">
    <location>
        <begin position="81"/>
        <end position="291"/>
    </location>
</feature>
<evidence type="ECO:0000313" key="7">
    <source>
        <dbReference type="Proteomes" id="UP001183629"/>
    </source>
</evidence>
<dbReference type="SUPFAM" id="SSF49785">
    <property type="entry name" value="Galactose-binding domain-like"/>
    <property type="match status" value="1"/>
</dbReference>
<dbReference type="GO" id="GO:0000272">
    <property type="term" value="P:polysaccharide catabolic process"/>
    <property type="evidence" value="ECO:0007669"/>
    <property type="project" value="UniProtKB-KW"/>
</dbReference>
<feature type="compositionally biased region" description="Low complexity" evidence="3">
    <location>
        <begin position="374"/>
        <end position="430"/>
    </location>
</feature>
<evidence type="ECO:0000259" key="5">
    <source>
        <dbReference type="SMART" id="SM00656"/>
    </source>
</evidence>
<accession>A0AAE3ZXP6</accession>
<dbReference type="InterPro" id="IPR008979">
    <property type="entry name" value="Galactose-bd-like_sf"/>
</dbReference>
<sequence>MKRRNALRLHAVLVTTGVAGIAAAVLTGLPSPDASAATGAATGYAAQNGGTTGGAGGTTVRATTGTQIHAALCGRAAGDTPIVIEVEGTINHGNTTKVSGGSCNTAADRIELKEISNVTIVGVGAGATFDQLGIHIRDSSNIILQNLTVRNVKKSGSPLSNGGDAISMESSVRNVWADHLTLEASGGESEGYDGLFDMKDDTQFVTLSYSTLSNSGRGGLIGSSETDTGNSFITFHHNLYSNIDSRVPLLRGGVAHIYNNSYVSLNESGINSRAGAKALVENNHFKNSKDVLGTFYTSATGYWQARGNVLDNVTWSATSAENRPAGPAMTSTTTVSVPYTYTLDGADCVPSIVSRTAGANKGLKVSTGGCATTAPVTSAPVPVPSVTSAAPVPSGTSAAPATSAPAPGGTNLSLGAGADGSSKASGSSYGNVRDGNTATQWSPNGATGSVSVKWGVATTVSRVVVRPGTIGTIGAWQLINGDTGAVLRSGTGAGTITFPATAVKKLTFAVTGATGTPSVSELETYAS</sequence>
<keyword evidence="1 2" id="KW-0456">Lyase</keyword>
<dbReference type="AlphaFoldDB" id="A0AAE3ZXP6"/>
<keyword evidence="2" id="KW-0964">Secreted</keyword>
<evidence type="ECO:0000256" key="3">
    <source>
        <dbReference type="SAM" id="MobiDB-lite"/>
    </source>
</evidence>
<feature type="chain" id="PRO_5042283106" evidence="4">
    <location>
        <begin position="37"/>
        <end position="527"/>
    </location>
</feature>
<gene>
    <name evidence="6" type="ORF">J2S44_008046</name>
</gene>
<dbReference type="Gene3D" id="2.160.20.10">
    <property type="entry name" value="Single-stranded right-handed beta-helix, Pectin lyase-like"/>
    <property type="match status" value="1"/>
</dbReference>
<dbReference type="InterPro" id="IPR045032">
    <property type="entry name" value="PEL"/>
</dbReference>